<evidence type="ECO:0000256" key="2">
    <source>
        <dbReference type="ARBA" id="ARBA00022448"/>
    </source>
</evidence>
<dbReference type="Gene3D" id="1.20.1250.20">
    <property type="entry name" value="MFS general substrate transporter like domains"/>
    <property type="match status" value="1"/>
</dbReference>
<evidence type="ECO:0000256" key="3">
    <source>
        <dbReference type="ARBA" id="ARBA00022692"/>
    </source>
</evidence>
<feature type="transmembrane region" description="Helical" evidence="6">
    <location>
        <begin position="328"/>
        <end position="354"/>
    </location>
</feature>
<dbReference type="RefSeq" id="WP_188564399.1">
    <property type="nucleotide sequence ID" value="NZ_BMED01000001.1"/>
</dbReference>
<dbReference type="CDD" id="cd17486">
    <property type="entry name" value="MFS_AmpG_like"/>
    <property type="match status" value="1"/>
</dbReference>
<accession>A0A916U7N2</accession>
<keyword evidence="5 6" id="KW-0472">Membrane</keyword>
<dbReference type="InterPro" id="IPR004752">
    <property type="entry name" value="AmpG_permease/AT-1"/>
</dbReference>
<evidence type="ECO:0000256" key="6">
    <source>
        <dbReference type="SAM" id="Phobius"/>
    </source>
</evidence>
<dbReference type="InterPro" id="IPR011701">
    <property type="entry name" value="MFS"/>
</dbReference>
<dbReference type="Pfam" id="PF07690">
    <property type="entry name" value="MFS_1"/>
    <property type="match status" value="1"/>
</dbReference>
<feature type="transmembrane region" description="Helical" evidence="6">
    <location>
        <begin position="366"/>
        <end position="387"/>
    </location>
</feature>
<evidence type="ECO:0000313" key="7">
    <source>
        <dbReference type="EMBL" id="GGC61046.1"/>
    </source>
</evidence>
<comment type="caution">
    <text evidence="7">The sequence shown here is derived from an EMBL/GenBank/DDBJ whole genome shotgun (WGS) entry which is preliminary data.</text>
</comment>
<name>A0A916U7N2_9BURK</name>
<sequence>MDKTAAESDKLWRWIPSLYFSQGIPYVIVMTMSVIMYKKMGVSNADIALYTSWLYLPFVIKPLWSPFVDMFKTKRLWIIGLELLIGVLFGLVALTIPMPNYFQLTLAGFWLLAFGAATHDISSDGFYMLALEQHQQAAYVGIRSMFFRMSMITGQGALVYLAGYLTDLTGKPAFAWSVVFFVLSAMFLSLFVYHKLVLPRPDSDQPRGESGHVVKTFFSIFAKFLQKENVVLTLSFLLLYRFGESQLVKMAPPFLLDGIDKGGLGLSTQAVGVVYGTIGMLSLTVGGLVSGYLVSRHGLKRWLWPMALAINVPHLAYVYLAFMQPQNIYVVAAAVAIEQLGYGFGFTAFIMYMIMVADGEHKTAHYAICSGFMALGMMLPGMFSGWIQAQLGYAHFFVWICIAAIPSLGITAMIKVNPDFGRKKS</sequence>
<dbReference type="InterPro" id="IPR036259">
    <property type="entry name" value="MFS_trans_sf"/>
</dbReference>
<feature type="transmembrane region" description="Helical" evidence="6">
    <location>
        <begin position="138"/>
        <end position="161"/>
    </location>
</feature>
<dbReference type="PANTHER" id="PTHR12778">
    <property type="entry name" value="SOLUTE CARRIER FAMILY 33 ACETYL-COA TRANSPORTER -RELATED"/>
    <property type="match status" value="1"/>
</dbReference>
<feature type="transmembrane region" description="Helical" evidence="6">
    <location>
        <begin position="12"/>
        <end position="35"/>
    </location>
</feature>
<evidence type="ECO:0000256" key="4">
    <source>
        <dbReference type="ARBA" id="ARBA00022989"/>
    </source>
</evidence>
<dbReference type="GO" id="GO:0022857">
    <property type="term" value="F:transmembrane transporter activity"/>
    <property type="evidence" value="ECO:0007669"/>
    <property type="project" value="InterPro"/>
</dbReference>
<keyword evidence="8" id="KW-1185">Reference proteome</keyword>
<dbReference type="AlphaFoldDB" id="A0A916U7N2"/>
<feature type="transmembrane region" description="Helical" evidence="6">
    <location>
        <begin position="76"/>
        <end position="94"/>
    </location>
</feature>
<organism evidence="7 8">
    <name type="scientific">Undibacterium terreum</name>
    <dbReference type="NCBI Taxonomy" id="1224302"/>
    <lineage>
        <taxon>Bacteria</taxon>
        <taxon>Pseudomonadati</taxon>
        <taxon>Pseudomonadota</taxon>
        <taxon>Betaproteobacteria</taxon>
        <taxon>Burkholderiales</taxon>
        <taxon>Oxalobacteraceae</taxon>
        <taxon>Undibacterium</taxon>
    </lineage>
</organism>
<dbReference type="PANTHER" id="PTHR12778:SF10">
    <property type="entry name" value="MAJOR FACILITATOR SUPERFAMILY DOMAIN-CONTAINING PROTEIN 3"/>
    <property type="match status" value="1"/>
</dbReference>
<feature type="transmembrane region" description="Helical" evidence="6">
    <location>
        <begin position="173"/>
        <end position="193"/>
    </location>
</feature>
<gene>
    <name evidence="7" type="ORF">GCM10011396_05000</name>
</gene>
<reference evidence="7" key="2">
    <citation type="submission" date="2020-09" db="EMBL/GenBank/DDBJ databases">
        <authorList>
            <person name="Sun Q."/>
            <person name="Zhou Y."/>
        </authorList>
    </citation>
    <scope>NUCLEOTIDE SEQUENCE</scope>
    <source>
        <strain evidence="7">CGMCC 1.10998</strain>
    </source>
</reference>
<feature type="transmembrane region" description="Helical" evidence="6">
    <location>
        <begin position="273"/>
        <end position="295"/>
    </location>
</feature>
<dbReference type="Proteomes" id="UP000637423">
    <property type="component" value="Unassembled WGS sequence"/>
</dbReference>
<dbReference type="EMBL" id="BMED01000001">
    <property type="protein sequence ID" value="GGC61046.1"/>
    <property type="molecule type" value="Genomic_DNA"/>
</dbReference>
<proteinExistence type="predicted"/>
<reference evidence="7" key="1">
    <citation type="journal article" date="2014" name="Int. J. Syst. Evol. Microbiol.">
        <title>Complete genome sequence of Corynebacterium casei LMG S-19264T (=DSM 44701T), isolated from a smear-ripened cheese.</title>
        <authorList>
            <consortium name="US DOE Joint Genome Institute (JGI-PGF)"/>
            <person name="Walter F."/>
            <person name="Albersmeier A."/>
            <person name="Kalinowski J."/>
            <person name="Ruckert C."/>
        </authorList>
    </citation>
    <scope>NUCLEOTIDE SEQUENCE</scope>
    <source>
        <strain evidence="7">CGMCC 1.10998</strain>
    </source>
</reference>
<keyword evidence="3 6" id="KW-0812">Transmembrane</keyword>
<protein>
    <submittedName>
        <fullName evidence="7">MFS transporter</fullName>
    </submittedName>
</protein>
<feature type="transmembrane region" description="Helical" evidence="6">
    <location>
        <begin position="393"/>
        <end position="414"/>
    </location>
</feature>
<comment type="subcellular location">
    <subcellularLocation>
        <location evidence="1">Membrane</location>
        <topology evidence="1">Multi-pass membrane protein</topology>
    </subcellularLocation>
</comment>
<feature type="transmembrane region" description="Helical" evidence="6">
    <location>
        <begin position="302"/>
        <end position="322"/>
    </location>
</feature>
<keyword evidence="2" id="KW-0813">Transport</keyword>
<evidence type="ECO:0000313" key="8">
    <source>
        <dbReference type="Proteomes" id="UP000637423"/>
    </source>
</evidence>
<evidence type="ECO:0000256" key="5">
    <source>
        <dbReference type="ARBA" id="ARBA00023136"/>
    </source>
</evidence>
<evidence type="ECO:0000256" key="1">
    <source>
        <dbReference type="ARBA" id="ARBA00004141"/>
    </source>
</evidence>
<dbReference type="GO" id="GO:0016020">
    <property type="term" value="C:membrane"/>
    <property type="evidence" value="ECO:0007669"/>
    <property type="project" value="UniProtKB-SubCell"/>
</dbReference>
<dbReference type="SUPFAM" id="SSF103473">
    <property type="entry name" value="MFS general substrate transporter"/>
    <property type="match status" value="1"/>
</dbReference>
<keyword evidence="4 6" id="KW-1133">Transmembrane helix</keyword>